<protein>
    <submittedName>
        <fullName evidence="2">CHAP domain-containing protein</fullName>
    </submittedName>
</protein>
<name>A0A7Y0UHR9_9ACTO</name>
<evidence type="ECO:0000313" key="2">
    <source>
        <dbReference type="EMBL" id="NMW87473.1"/>
    </source>
</evidence>
<gene>
    <name evidence="2" type="ORF">HHJ67_06855</name>
</gene>
<dbReference type="InterPro" id="IPR007921">
    <property type="entry name" value="CHAP_dom"/>
</dbReference>
<dbReference type="Pfam" id="PF05257">
    <property type="entry name" value="CHAP"/>
    <property type="match status" value="1"/>
</dbReference>
<proteinExistence type="predicted"/>
<evidence type="ECO:0000259" key="1">
    <source>
        <dbReference type="Pfam" id="PF05257"/>
    </source>
</evidence>
<dbReference type="RefSeq" id="WP_169770708.1">
    <property type="nucleotide sequence ID" value="NZ_JABCUI010000003.1"/>
</dbReference>
<sequence>MITANEILKTAITEIGYSRWNDPQPGTKYGRDYATRHGKYYGTSGVPYCAMFVTWVFRQAGTTPPGGDFAYCPTGIKAMKKLGLEVNKHHAQPGDIVFFDWDGGVSDHVGIVERNLGNALQTIEGNTTVAWKSGGVGRRTRSFSVVCNVFRPRYNSAPQARKTIAIDGYFGPESIRALQTKLGTPDDGVISSQPAANKTHVPNAGAGWEWVARGAKGSTCIKAWQQRIGAVPDGYFGRETVTKTQRFLGVPADGYAGKQTMTAWQTWINHH</sequence>
<feature type="domain" description="Peptidase C51" evidence="1">
    <location>
        <begin position="44"/>
        <end position="126"/>
    </location>
</feature>
<dbReference type="EMBL" id="JABCUI010000003">
    <property type="protein sequence ID" value="NMW87473.1"/>
    <property type="molecule type" value="Genomic_DNA"/>
</dbReference>
<dbReference type="AlphaFoldDB" id="A0A7Y0UHR9"/>
<accession>A0A7Y0UHR9</accession>
<dbReference type="Gene3D" id="3.90.1720.10">
    <property type="entry name" value="endopeptidase domain like (from Nostoc punctiforme)"/>
    <property type="match status" value="1"/>
</dbReference>
<evidence type="ECO:0000313" key="3">
    <source>
        <dbReference type="Proteomes" id="UP000553981"/>
    </source>
</evidence>
<dbReference type="Proteomes" id="UP000553981">
    <property type="component" value="Unassembled WGS sequence"/>
</dbReference>
<organism evidence="2 3">
    <name type="scientific">Mobiluncus curtisii</name>
    <dbReference type="NCBI Taxonomy" id="2051"/>
    <lineage>
        <taxon>Bacteria</taxon>
        <taxon>Bacillati</taxon>
        <taxon>Actinomycetota</taxon>
        <taxon>Actinomycetes</taxon>
        <taxon>Actinomycetales</taxon>
        <taxon>Actinomycetaceae</taxon>
        <taxon>Mobiluncus</taxon>
    </lineage>
</organism>
<dbReference type="SUPFAM" id="SSF54001">
    <property type="entry name" value="Cysteine proteinases"/>
    <property type="match status" value="1"/>
</dbReference>
<dbReference type="InterPro" id="IPR038765">
    <property type="entry name" value="Papain-like_cys_pep_sf"/>
</dbReference>
<reference evidence="2 3" key="1">
    <citation type="submission" date="2020-04" db="EMBL/GenBank/DDBJ databases">
        <title>Antimicrobial susceptibility and clonality of vaginal-derived multi-drug resistant Mobiluncus isolates in China.</title>
        <authorList>
            <person name="Zhang X."/>
        </authorList>
    </citation>
    <scope>NUCLEOTIDE SEQUENCE [LARGE SCALE GENOMIC DNA]</scope>
    <source>
        <strain evidence="2 3">19</strain>
    </source>
</reference>
<comment type="caution">
    <text evidence="2">The sequence shown here is derived from an EMBL/GenBank/DDBJ whole genome shotgun (WGS) entry which is preliminary data.</text>
</comment>